<accession>A0A5B7EC48</accession>
<name>A0A5B7EC48_PORTR</name>
<gene>
    <name evidence="1" type="ORF">E2C01_025029</name>
</gene>
<reference evidence="1" key="1">
    <citation type="submission" date="2019-05" db="EMBL/GenBank/DDBJ databases">
        <title>Another draft genome of Portunus trituberculatus and its Hox gene families provides insights of decapod evolution.</title>
        <authorList>
            <person name="Jeong J.-H."/>
            <person name="Song I."/>
            <person name="Kim S."/>
            <person name="Choi T."/>
            <person name="Kim D."/>
            <person name="Ryu S."/>
            <person name="Kim W."/>
        </authorList>
    </citation>
    <scope>NUCLEOTIDE SEQUENCE [LARGE SCALE GENOMIC DNA]</scope>
    <source>
        <tissue evidence="1">Muscle</tissue>
    </source>
</reference>
<keyword evidence="2" id="KW-1185">Reference proteome</keyword>
<dbReference type="Proteomes" id="UP000324222">
    <property type="component" value="Unassembled WGS sequence"/>
</dbReference>
<evidence type="ECO:0000313" key="2">
    <source>
        <dbReference type="Proteomes" id="UP000324222"/>
    </source>
</evidence>
<dbReference type="AlphaFoldDB" id="A0A5B7EC48"/>
<sequence length="138" mass="15463">MGEVAGSTLRAKHEYYKVSFVSARGIITSHIFPRSSHDLQSSTYVQIRSLKYAHCSRGEVVLPGSYVETKEHKRNTEEDVEVEQFNYVSLCRNKGRKRNITCLASPVLFHLPAATTTTITTTAAATHPGHRLVYLLNL</sequence>
<dbReference type="EMBL" id="VSRR010002494">
    <property type="protein sequence ID" value="MPC31732.1"/>
    <property type="molecule type" value="Genomic_DNA"/>
</dbReference>
<proteinExistence type="predicted"/>
<protein>
    <submittedName>
        <fullName evidence="1">Uncharacterized protein</fullName>
    </submittedName>
</protein>
<evidence type="ECO:0000313" key="1">
    <source>
        <dbReference type="EMBL" id="MPC31732.1"/>
    </source>
</evidence>
<comment type="caution">
    <text evidence="1">The sequence shown here is derived from an EMBL/GenBank/DDBJ whole genome shotgun (WGS) entry which is preliminary data.</text>
</comment>
<organism evidence="1 2">
    <name type="scientific">Portunus trituberculatus</name>
    <name type="common">Swimming crab</name>
    <name type="synonym">Neptunus trituberculatus</name>
    <dbReference type="NCBI Taxonomy" id="210409"/>
    <lineage>
        <taxon>Eukaryota</taxon>
        <taxon>Metazoa</taxon>
        <taxon>Ecdysozoa</taxon>
        <taxon>Arthropoda</taxon>
        <taxon>Crustacea</taxon>
        <taxon>Multicrustacea</taxon>
        <taxon>Malacostraca</taxon>
        <taxon>Eumalacostraca</taxon>
        <taxon>Eucarida</taxon>
        <taxon>Decapoda</taxon>
        <taxon>Pleocyemata</taxon>
        <taxon>Brachyura</taxon>
        <taxon>Eubrachyura</taxon>
        <taxon>Portunoidea</taxon>
        <taxon>Portunidae</taxon>
        <taxon>Portuninae</taxon>
        <taxon>Portunus</taxon>
    </lineage>
</organism>